<feature type="non-terminal residue" evidence="2">
    <location>
        <position position="1"/>
    </location>
</feature>
<evidence type="ECO:0000313" key="3">
    <source>
        <dbReference type="Proteomes" id="UP000242146"/>
    </source>
</evidence>
<evidence type="ECO:0000256" key="1">
    <source>
        <dbReference type="SAM" id="SignalP"/>
    </source>
</evidence>
<accession>A0A1X2GDV4</accession>
<comment type="caution">
    <text evidence="2">The sequence shown here is derived from an EMBL/GenBank/DDBJ whole genome shotgun (WGS) entry which is preliminary data.</text>
</comment>
<dbReference type="Proteomes" id="UP000242146">
    <property type="component" value="Unassembled WGS sequence"/>
</dbReference>
<name>A0A1X2GDV4_9FUNG</name>
<keyword evidence="1" id="KW-0732">Signal</keyword>
<evidence type="ECO:0000313" key="2">
    <source>
        <dbReference type="EMBL" id="ORX51601.1"/>
    </source>
</evidence>
<reference evidence="2 3" key="1">
    <citation type="submission" date="2016-07" db="EMBL/GenBank/DDBJ databases">
        <title>Pervasive Adenine N6-methylation of Active Genes in Fungi.</title>
        <authorList>
            <consortium name="DOE Joint Genome Institute"/>
            <person name="Mondo S.J."/>
            <person name="Dannebaum R.O."/>
            <person name="Kuo R.C."/>
            <person name="Labutti K."/>
            <person name="Haridas S."/>
            <person name="Kuo A."/>
            <person name="Salamov A."/>
            <person name="Ahrendt S.R."/>
            <person name="Lipzen A."/>
            <person name="Sullivan W."/>
            <person name="Andreopoulos W.B."/>
            <person name="Clum A."/>
            <person name="Lindquist E."/>
            <person name="Daum C."/>
            <person name="Ramamoorthy G.K."/>
            <person name="Gryganskyi A."/>
            <person name="Culley D."/>
            <person name="Magnuson J.K."/>
            <person name="James T.Y."/>
            <person name="O'Malley M.A."/>
            <person name="Stajich J.E."/>
            <person name="Spatafora J.W."/>
            <person name="Visel A."/>
            <person name="Grigoriev I.V."/>
        </authorList>
    </citation>
    <scope>NUCLEOTIDE SEQUENCE [LARGE SCALE GENOMIC DNA]</scope>
    <source>
        <strain evidence="2 3">NRRL 3301</strain>
    </source>
</reference>
<dbReference type="AlphaFoldDB" id="A0A1X2GDV4"/>
<feature type="chain" id="PRO_5012078021" description="N-formylglutamate amidohydrolase" evidence="1">
    <location>
        <begin position="21"/>
        <end position="297"/>
    </location>
</feature>
<feature type="signal peptide" evidence="1">
    <location>
        <begin position="1"/>
        <end position="20"/>
    </location>
</feature>
<evidence type="ECO:0008006" key="4">
    <source>
        <dbReference type="Google" id="ProtNLM"/>
    </source>
</evidence>
<gene>
    <name evidence="2" type="ORF">DM01DRAFT_1337108</name>
</gene>
<dbReference type="OrthoDB" id="71260at2759"/>
<dbReference type="EMBL" id="MCGT01000020">
    <property type="protein sequence ID" value="ORX51601.1"/>
    <property type="molecule type" value="Genomic_DNA"/>
</dbReference>
<sequence length="297" mass="33226">MWPLTIRLLFLVHLIQVAHCLNCMEALQSYTTNAITVIPGDLPLLLTVPHGGLAMPTSIPNRTEGQVIPDAYTIVLAKYISQQIRGHYKARPYMLILNVARRKVDVNRPIDQGTDSETGQQVWAEYHDALRGLVQQIQTRFGEGLLLDIHGQAHREGMVELGYMVQKSKLQTVDRDQDLITNSSLSRLAHRLLQNNRPEVVSQLLRGSGSFGDKMMGGSDLIQVVPSPTHRSPAKQALYFEGGYTTQQYSSQLDVIQIESPQALRFSASDRPILAQAIANATTYFMDKYYSPLLARL</sequence>
<organism evidence="2 3">
    <name type="scientific">Hesseltinella vesiculosa</name>
    <dbReference type="NCBI Taxonomy" id="101127"/>
    <lineage>
        <taxon>Eukaryota</taxon>
        <taxon>Fungi</taxon>
        <taxon>Fungi incertae sedis</taxon>
        <taxon>Mucoromycota</taxon>
        <taxon>Mucoromycotina</taxon>
        <taxon>Mucoromycetes</taxon>
        <taxon>Mucorales</taxon>
        <taxon>Cunninghamellaceae</taxon>
        <taxon>Hesseltinella</taxon>
    </lineage>
</organism>
<dbReference type="STRING" id="101127.A0A1X2GDV4"/>
<keyword evidence="3" id="KW-1185">Reference proteome</keyword>
<proteinExistence type="predicted"/>
<dbReference type="SUPFAM" id="SSF53187">
    <property type="entry name" value="Zn-dependent exopeptidases"/>
    <property type="match status" value="1"/>
</dbReference>
<protein>
    <recommendedName>
        <fullName evidence="4">N-formylglutamate amidohydrolase</fullName>
    </recommendedName>
</protein>
<dbReference type="Gene3D" id="3.40.630.40">
    <property type="entry name" value="Zn-dependent exopeptidases"/>
    <property type="match status" value="1"/>
</dbReference>